<proteinExistence type="predicted"/>
<sequence length="68" mass="8118">MKHKQINKNSEFSHEFLRISTVNLEFRDCLKYRHSLSHKDEISKESTSKEKKVRKGKTSLCRHDLINC</sequence>
<evidence type="ECO:0000313" key="1">
    <source>
        <dbReference type="EMBL" id="CRL05470.1"/>
    </source>
</evidence>
<dbReference type="Proteomes" id="UP000183832">
    <property type="component" value="Unassembled WGS sequence"/>
</dbReference>
<reference evidence="1 2" key="1">
    <citation type="submission" date="2015-04" db="EMBL/GenBank/DDBJ databases">
        <authorList>
            <person name="Syromyatnikov M.Y."/>
            <person name="Popov V.N."/>
        </authorList>
    </citation>
    <scope>NUCLEOTIDE SEQUENCE [LARGE SCALE GENOMIC DNA]</scope>
</reference>
<gene>
    <name evidence="1" type="ORF">CLUMA_CG018617</name>
</gene>
<dbReference type="AlphaFoldDB" id="A0A1J1J1Z0"/>
<accession>A0A1J1J1Z0</accession>
<dbReference type="EMBL" id="CVRI01000064">
    <property type="protein sequence ID" value="CRL05470.1"/>
    <property type="molecule type" value="Genomic_DNA"/>
</dbReference>
<keyword evidence="2" id="KW-1185">Reference proteome</keyword>
<organism evidence="1 2">
    <name type="scientific">Clunio marinus</name>
    <dbReference type="NCBI Taxonomy" id="568069"/>
    <lineage>
        <taxon>Eukaryota</taxon>
        <taxon>Metazoa</taxon>
        <taxon>Ecdysozoa</taxon>
        <taxon>Arthropoda</taxon>
        <taxon>Hexapoda</taxon>
        <taxon>Insecta</taxon>
        <taxon>Pterygota</taxon>
        <taxon>Neoptera</taxon>
        <taxon>Endopterygota</taxon>
        <taxon>Diptera</taxon>
        <taxon>Nematocera</taxon>
        <taxon>Chironomoidea</taxon>
        <taxon>Chironomidae</taxon>
        <taxon>Clunio</taxon>
    </lineage>
</organism>
<evidence type="ECO:0000313" key="2">
    <source>
        <dbReference type="Proteomes" id="UP000183832"/>
    </source>
</evidence>
<name>A0A1J1J1Z0_9DIPT</name>
<protein>
    <submittedName>
        <fullName evidence="1">CLUMA_CG018617, isoform A</fullName>
    </submittedName>
</protein>